<dbReference type="CDD" id="cd13645">
    <property type="entry name" value="PBP2_HuPBGD_like"/>
    <property type="match status" value="1"/>
</dbReference>
<dbReference type="PIRSF" id="PIRSF001438">
    <property type="entry name" value="4pyrrol_synth_OHMeBilane_synth"/>
    <property type="match status" value="1"/>
</dbReference>
<dbReference type="GO" id="GO:0006782">
    <property type="term" value="P:protoporphyrinogen IX biosynthetic process"/>
    <property type="evidence" value="ECO:0007669"/>
    <property type="project" value="UniProtKB-UniPathway"/>
</dbReference>
<comment type="function">
    <text evidence="2">Tetrapolymerization of the monopyrrole PBG into the hydroxymethylbilane pre-uroporphyrinogen in several discrete steps.</text>
</comment>
<dbReference type="InterPro" id="IPR000860">
    <property type="entry name" value="HemC"/>
</dbReference>
<proteinExistence type="inferred from homology"/>
<dbReference type="Pfam" id="PF03900">
    <property type="entry name" value="Porphobil_deamC"/>
    <property type="match status" value="1"/>
</dbReference>
<dbReference type="EC" id="2.5.1.61" evidence="5"/>
<protein>
    <recommendedName>
        <fullName evidence="5">hydroxymethylbilane synthase</fullName>
        <ecNumber evidence="5">2.5.1.61</ecNumber>
    </recommendedName>
    <alternativeName>
        <fullName evidence="8">Hydroxymethylbilane synthase</fullName>
    </alternativeName>
</protein>
<dbReference type="PROSITE" id="PS00533">
    <property type="entry name" value="PORPHOBILINOGEN_DEAM"/>
    <property type="match status" value="1"/>
</dbReference>
<dbReference type="SUPFAM" id="SSF53850">
    <property type="entry name" value="Periplasmic binding protein-like II"/>
    <property type="match status" value="1"/>
</dbReference>
<dbReference type="HAMAP" id="MF_00260">
    <property type="entry name" value="Porphobil_deam"/>
    <property type="match status" value="1"/>
</dbReference>
<feature type="domain" description="Porphobilinogen deaminase C-terminal" evidence="10">
    <location>
        <begin position="230"/>
        <end position="281"/>
    </location>
</feature>
<evidence type="ECO:0000313" key="11">
    <source>
        <dbReference type="EnsemblMetazoa" id="XP_024085131.1"/>
    </source>
</evidence>
<keyword evidence="12" id="KW-1185">Reference proteome</keyword>
<dbReference type="PANTHER" id="PTHR11557">
    <property type="entry name" value="PORPHOBILINOGEN DEAMINASE"/>
    <property type="match status" value="1"/>
</dbReference>
<reference evidence="11" key="1">
    <citation type="submission" date="2022-01" db="UniProtKB">
        <authorList>
            <consortium name="EnsemblMetazoa"/>
        </authorList>
    </citation>
    <scope>IDENTIFICATION</scope>
</reference>
<evidence type="ECO:0000256" key="1">
    <source>
        <dbReference type="ARBA" id="ARBA00001916"/>
    </source>
</evidence>
<keyword evidence="6" id="KW-0808">Transferase</keyword>
<dbReference type="FunFam" id="3.40.190.10:FF:000004">
    <property type="entry name" value="Porphobilinogen deaminase"/>
    <property type="match status" value="1"/>
</dbReference>
<name>A0A8I6TL02_CIMLE</name>
<accession>A0A8I6TL02</accession>
<dbReference type="EnsemblMetazoa" id="XM_024229363.1">
    <property type="protein sequence ID" value="XP_024085131.1"/>
    <property type="gene ID" value="LOC106665678"/>
</dbReference>
<dbReference type="PANTHER" id="PTHR11557:SF0">
    <property type="entry name" value="PORPHOBILINOGEN DEAMINASE"/>
    <property type="match status" value="1"/>
</dbReference>
<dbReference type="Pfam" id="PF01379">
    <property type="entry name" value="Porphobil_deam"/>
    <property type="match status" value="1"/>
</dbReference>
<evidence type="ECO:0000256" key="8">
    <source>
        <dbReference type="ARBA" id="ARBA00033064"/>
    </source>
</evidence>
<dbReference type="OMA" id="LWQANHI"/>
<evidence type="ECO:0000259" key="9">
    <source>
        <dbReference type="Pfam" id="PF01379"/>
    </source>
</evidence>
<dbReference type="InterPro" id="IPR022418">
    <property type="entry name" value="Porphobilinogen_deaminase_C"/>
</dbReference>
<dbReference type="PRINTS" id="PR00151">
    <property type="entry name" value="PORPHBDMNASE"/>
</dbReference>
<dbReference type="OrthoDB" id="564646at2759"/>
<evidence type="ECO:0000256" key="3">
    <source>
        <dbReference type="ARBA" id="ARBA00004735"/>
    </source>
</evidence>
<evidence type="ECO:0000256" key="2">
    <source>
        <dbReference type="ARBA" id="ARBA00002869"/>
    </source>
</evidence>
<dbReference type="Gene3D" id="3.30.160.40">
    <property type="entry name" value="Porphobilinogen deaminase, C-terminal domain"/>
    <property type="match status" value="1"/>
</dbReference>
<dbReference type="GO" id="GO:0004418">
    <property type="term" value="F:hydroxymethylbilane synthase activity"/>
    <property type="evidence" value="ECO:0007669"/>
    <property type="project" value="UniProtKB-EC"/>
</dbReference>
<keyword evidence="7" id="KW-0627">Porphyrin biosynthesis</keyword>
<evidence type="ECO:0000256" key="7">
    <source>
        <dbReference type="ARBA" id="ARBA00023244"/>
    </source>
</evidence>
<dbReference type="Proteomes" id="UP000494040">
    <property type="component" value="Unassembled WGS sequence"/>
</dbReference>
<dbReference type="GO" id="GO:0005737">
    <property type="term" value="C:cytoplasm"/>
    <property type="evidence" value="ECO:0007669"/>
    <property type="project" value="TreeGrafter"/>
</dbReference>
<dbReference type="InterPro" id="IPR022419">
    <property type="entry name" value="Porphobilin_deaminase_cofac_BS"/>
</dbReference>
<dbReference type="InterPro" id="IPR036803">
    <property type="entry name" value="Porphobilinogen_deaminase_C_sf"/>
</dbReference>
<dbReference type="GeneID" id="106665678"/>
<dbReference type="FunFam" id="3.40.190.10:FF:000005">
    <property type="entry name" value="Porphobilinogen deaminase"/>
    <property type="match status" value="1"/>
</dbReference>
<comment type="cofactor">
    <cofactor evidence="1">
        <name>dipyrromethane</name>
        <dbReference type="ChEBI" id="CHEBI:60342"/>
    </cofactor>
</comment>
<evidence type="ECO:0000256" key="5">
    <source>
        <dbReference type="ARBA" id="ARBA00012655"/>
    </source>
</evidence>
<dbReference type="UniPathway" id="UPA00251">
    <property type="reaction ID" value="UER00319"/>
</dbReference>
<dbReference type="SUPFAM" id="SSF54782">
    <property type="entry name" value="Porphobilinogen deaminase (hydroxymethylbilane synthase), C-terminal domain"/>
    <property type="match status" value="1"/>
</dbReference>
<organism evidence="11 12">
    <name type="scientific">Cimex lectularius</name>
    <name type="common">Bed bug</name>
    <name type="synonym">Acanthia lectularia</name>
    <dbReference type="NCBI Taxonomy" id="79782"/>
    <lineage>
        <taxon>Eukaryota</taxon>
        <taxon>Metazoa</taxon>
        <taxon>Ecdysozoa</taxon>
        <taxon>Arthropoda</taxon>
        <taxon>Hexapoda</taxon>
        <taxon>Insecta</taxon>
        <taxon>Pterygota</taxon>
        <taxon>Neoptera</taxon>
        <taxon>Paraneoptera</taxon>
        <taxon>Hemiptera</taxon>
        <taxon>Heteroptera</taxon>
        <taxon>Panheteroptera</taxon>
        <taxon>Cimicomorpha</taxon>
        <taxon>Cimicidae</taxon>
        <taxon>Cimex</taxon>
    </lineage>
</organism>
<evidence type="ECO:0000256" key="4">
    <source>
        <dbReference type="ARBA" id="ARBA00005638"/>
    </source>
</evidence>
<evidence type="ECO:0000259" key="10">
    <source>
        <dbReference type="Pfam" id="PF03900"/>
    </source>
</evidence>
<evidence type="ECO:0000256" key="6">
    <source>
        <dbReference type="ARBA" id="ARBA00022679"/>
    </source>
</evidence>
<dbReference type="InterPro" id="IPR022417">
    <property type="entry name" value="Porphobilin_deaminase_N"/>
</dbReference>
<comment type="pathway">
    <text evidence="3">Porphyrin-containing compound metabolism; protoporphyrin-IX biosynthesis; coproporphyrinogen-III from 5-aminolevulinate: step 2/4.</text>
</comment>
<sequence>MEGKEELKVGSRKSELALIQTGLVIDELKELYPHKKFDVVTMSTIGDQILDRPLPKIGEKSLFTKELETALLENKVDFLVHSLKDMPTSLPDGLAIGAILRREDPRDAVILHKKHRGQTLETLPPKSIIGTSSLRRTAQLKRKFPHLIIKDIRGNLQTRREKLRKGDYDGIILAFSGMMRMGWEDAISQVLDENVMLYAVGQGALAVECRINDCAFFAPLNHKQSVFPTIAERSLLNTLGGGCSAPVAVSSKFSEGTLLLIAAVWSLDGSVTLQETLSQKITNEELKDEPDEKRKENDLYCGMTVHGLEPLQVRLSHKLGVTLAQKLISEGALKIIEDAKTACMKS</sequence>
<dbReference type="AlphaFoldDB" id="A0A8I6TL02"/>
<dbReference type="NCBIfam" id="TIGR00212">
    <property type="entry name" value="hemC"/>
    <property type="match status" value="1"/>
</dbReference>
<feature type="domain" description="Porphobilinogen deaminase N-terminal" evidence="9">
    <location>
        <begin position="7"/>
        <end position="213"/>
    </location>
</feature>
<comment type="similarity">
    <text evidence="4">Belongs to the HMBS family.</text>
</comment>
<dbReference type="Gene3D" id="3.40.190.10">
    <property type="entry name" value="Periplasmic binding protein-like II"/>
    <property type="match status" value="2"/>
</dbReference>
<evidence type="ECO:0000313" key="12">
    <source>
        <dbReference type="Proteomes" id="UP000494040"/>
    </source>
</evidence>
<dbReference type="RefSeq" id="XP_024085131.1">
    <property type="nucleotide sequence ID" value="XM_024229363.1"/>
</dbReference>